<keyword evidence="8" id="KW-1185">Reference proteome</keyword>
<comment type="caution">
    <text evidence="7">The sequence shown here is derived from an EMBL/GenBank/DDBJ whole genome shotgun (WGS) entry which is preliminary data.</text>
</comment>
<evidence type="ECO:0000256" key="2">
    <source>
        <dbReference type="ARBA" id="ARBA00006035"/>
    </source>
</evidence>
<evidence type="ECO:0000256" key="4">
    <source>
        <dbReference type="ARBA" id="ARBA00023242"/>
    </source>
</evidence>
<dbReference type="GO" id="GO:0003677">
    <property type="term" value="F:DNA binding"/>
    <property type="evidence" value="ECO:0007669"/>
    <property type="project" value="InterPro"/>
</dbReference>
<evidence type="ECO:0000256" key="1">
    <source>
        <dbReference type="ARBA" id="ARBA00004123"/>
    </source>
</evidence>
<evidence type="ECO:0000259" key="6">
    <source>
        <dbReference type="Pfam" id="PF18018"/>
    </source>
</evidence>
<feature type="domain" description="DNA polymerase alpha/delta/epsilon subunit B" evidence="5">
    <location>
        <begin position="205"/>
        <end position="417"/>
    </location>
</feature>
<evidence type="ECO:0000313" key="8">
    <source>
        <dbReference type="Proteomes" id="UP001438707"/>
    </source>
</evidence>
<comment type="similarity">
    <text evidence="2">Belongs to the DNA polymerase delta/II small subunit family.</text>
</comment>
<dbReference type="EMBL" id="JALJOS010000016">
    <property type="protein sequence ID" value="KAK9828305.1"/>
    <property type="molecule type" value="Genomic_DNA"/>
</dbReference>
<dbReference type="PANTHER" id="PTHR10416:SF0">
    <property type="entry name" value="DNA POLYMERASE DELTA SUBUNIT 2"/>
    <property type="match status" value="1"/>
</dbReference>
<organism evidence="7 8">
    <name type="scientific">Apatococcus lobatus</name>
    <dbReference type="NCBI Taxonomy" id="904363"/>
    <lineage>
        <taxon>Eukaryota</taxon>
        <taxon>Viridiplantae</taxon>
        <taxon>Chlorophyta</taxon>
        <taxon>core chlorophytes</taxon>
        <taxon>Trebouxiophyceae</taxon>
        <taxon>Chlorellales</taxon>
        <taxon>Chlorellaceae</taxon>
        <taxon>Apatococcus</taxon>
    </lineage>
</organism>
<dbReference type="AlphaFoldDB" id="A0AAW1R424"/>
<evidence type="ECO:0008006" key="9">
    <source>
        <dbReference type="Google" id="ProtNLM"/>
    </source>
</evidence>
<dbReference type="GO" id="GO:0006271">
    <property type="term" value="P:DNA strand elongation involved in DNA replication"/>
    <property type="evidence" value="ECO:0007669"/>
    <property type="project" value="TreeGrafter"/>
</dbReference>
<proteinExistence type="inferred from homology"/>
<protein>
    <recommendedName>
        <fullName evidence="9">DNA polymerase delta small subunit</fullName>
    </recommendedName>
</protein>
<keyword evidence="4" id="KW-0539">Nucleus</keyword>
<dbReference type="GO" id="GO:0043625">
    <property type="term" value="C:delta DNA polymerase complex"/>
    <property type="evidence" value="ECO:0007669"/>
    <property type="project" value="TreeGrafter"/>
</dbReference>
<dbReference type="Proteomes" id="UP001438707">
    <property type="component" value="Unassembled WGS sequence"/>
</dbReference>
<accession>A0AAW1R424</accession>
<gene>
    <name evidence="7" type="ORF">WJX74_008076</name>
</gene>
<sequence length="465" mass="50141">MPAAVGGLESAQPLRGVTELTIPPDGTAAPGPETRLAAEYISHDDQWQLQEKDHTNQYAHIYFARLQRMRPRLVKRCRQDWPQLKVVSILAVPEGAEVVVIGTVYKDMKLKPSILDEYVKDRAVGQLLGHTRFTSPEDTIILEDESARMPLTGDALTPGSFVTGVVMAVRGTAVPGAEGFHVQSCCFAVLDPPKAMPKPGDDKYVAFVSGLGVGDEGGDPLRLALIVDYLTAQLGSAAEQSSIASKVVRLIIAGGLMHSTDSLSQATTHVKPRQQAAALAPLRETDMCLTELAGAMHIDVMAGAADPSNHSLPQQPLHRCLFPGASAYPTFHRVTNPHEFTIDGVHMLGTSGQNVDDVAKYSSHEDGLQLLGACLEWAHLAPTGPDTLTVYPFKNSDPFVLNQAPHVMFVGNQAKFQTSLFGSGRGGPPTRLVCIPNLKSSGMLILLNLRTLDVHPIQFESQMEL</sequence>
<reference evidence="7 8" key="1">
    <citation type="journal article" date="2024" name="Nat. Commun.">
        <title>Phylogenomics reveals the evolutionary origins of lichenization in chlorophyte algae.</title>
        <authorList>
            <person name="Puginier C."/>
            <person name="Libourel C."/>
            <person name="Otte J."/>
            <person name="Skaloud P."/>
            <person name="Haon M."/>
            <person name="Grisel S."/>
            <person name="Petersen M."/>
            <person name="Berrin J.G."/>
            <person name="Delaux P.M."/>
            <person name="Dal Grande F."/>
            <person name="Keller J."/>
        </authorList>
    </citation>
    <scope>NUCLEOTIDE SEQUENCE [LARGE SCALE GENOMIC DNA]</scope>
    <source>
        <strain evidence="7 8">SAG 2145</strain>
    </source>
</reference>
<dbReference type="Pfam" id="PF18018">
    <property type="entry name" value="DNA_pol_D_N"/>
    <property type="match status" value="1"/>
</dbReference>
<evidence type="ECO:0000313" key="7">
    <source>
        <dbReference type="EMBL" id="KAK9828305.1"/>
    </source>
</evidence>
<name>A0AAW1R424_9CHLO</name>
<dbReference type="InterPro" id="IPR024826">
    <property type="entry name" value="DNA_pol_delta/II_ssu"/>
</dbReference>
<dbReference type="PANTHER" id="PTHR10416">
    <property type="entry name" value="DNA POLYMERASE DELTA SUBUNIT 2"/>
    <property type="match status" value="1"/>
</dbReference>
<feature type="domain" description="DNA polymerase delta subunit OB-fold" evidence="6">
    <location>
        <begin position="57"/>
        <end position="183"/>
    </location>
</feature>
<dbReference type="CDD" id="cd07387">
    <property type="entry name" value="MPP_PolD2_C"/>
    <property type="match status" value="1"/>
</dbReference>
<comment type="subcellular location">
    <subcellularLocation>
        <location evidence="1">Nucleus</location>
    </subcellularLocation>
</comment>
<dbReference type="Gene3D" id="3.60.21.50">
    <property type="match status" value="1"/>
</dbReference>
<keyword evidence="3" id="KW-0235">DNA replication</keyword>
<dbReference type="Pfam" id="PF04042">
    <property type="entry name" value="DNA_pol_E_B"/>
    <property type="match status" value="1"/>
</dbReference>
<evidence type="ECO:0000256" key="3">
    <source>
        <dbReference type="ARBA" id="ARBA00022705"/>
    </source>
</evidence>
<dbReference type="InterPro" id="IPR007185">
    <property type="entry name" value="DNA_pol_a/d/e_bsu"/>
</dbReference>
<dbReference type="InterPro" id="IPR040663">
    <property type="entry name" value="DNA_pol_D_N"/>
</dbReference>
<dbReference type="InterPro" id="IPR041863">
    <property type="entry name" value="PolD2_C"/>
</dbReference>
<evidence type="ECO:0000259" key="5">
    <source>
        <dbReference type="Pfam" id="PF04042"/>
    </source>
</evidence>